<dbReference type="GO" id="GO:0003729">
    <property type="term" value="F:mRNA binding"/>
    <property type="evidence" value="ECO:0007669"/>
    <property type="project" value="TreeGrafter"/>
</dbReference>
<dbReference type="Pfam" id="PF14438">
    <property type="entry name" value="SM-ATX"/>
    <property type="match status" value="1"/>
</dbReference>
<dbReference type="EnsemblPlants" id="EMT21242">
    <property type="protein sequence ID" value="EMT21242"/>
    <property type="gene ID" value="F775_09600"/>
</dbReference>
<sequence>MARPKKAKAAPAQAPPAVCEALLLATVCMVGLPVEVQVRDGSAYAGVFHTASLDAGYGVVLKKARKIANGKDNANLVLGAFVDTLVVLPDDLVQVIAKDFSLATKDISKTSACDVVAASGLMQPQTSHLGDPKASRQVEKCSRLCQNSDNPTGKIAPNSPFILPFLALNLSDFSVNSNAANVCSPIEHIVPNWNAIPTSADIGSKDGNVVNSVLATPVVASNVKTSQPINNSSIKAVMSSKTTAKESKLNPHAKVFAPSFASSRPVLAAAPPVNPNYISNSVSGVPTGVPVFQTHSHPGSSSLSSKVVHYNNLAPGNFGMSPQYVQSVVGHNVGRLDPARLGTPYHPLQVGSTYISPSPQPMVDGKFSPVVYVHPVSQDAMRVTPVMSQVWPRPLLLNSHQASMQKFQAGTAPFFGAPPVMATGNLPMVMPSPATLVQPFQAIHPIMVPSATML</sequence>
<evidence type="ECO:0000313" key="2">
    <source>
        <dbReference type="EnsemblPlants" id="EMT21242"/>
    </source>
</evidence>
<organism evidence="2">
    <name type="scientific">Aegilops tauschii</name>
    <name type="common">Tausch's goatgrass</name>
    <name type="synonym">Aegilops squarrosa</name>
    <dbReference type="NCBI Taxonomy" id="37682"/>
    <lineage>
        <taxon>Eukaryota</taxon>
        <taxon>Viridiplantae</taxon>
        <taxon>Streptophyta</taxon>
        <taxon>Embryophyta</taxon>
        <taxon>Tracheophyta</taxon>
        <taxon>Spermatophyta</taxon>
        <taxon>Magnoliopsida</taxon>
        <taxon>Liliopsida</taxon>
        <taxon>Poales</taxon>
        <taxon>Poaceae</taxon>
        <taxon>BOP clade</taxon>
        <taxon>Pooideae</taxon>
        <taxon>Triticodae</taxon>
        <taxon>Triticeae</taxon>
        <taxon>Triticinae</taxon>
        <taxon>Aegilops</taxon>
    </lineage>
</organism>
<proteinExistence type="predicted"/>
<dbReference type="PANTHER" id="PTHR12854:SF12">
    <property type="entry name" value="POLYADENYLATE-BINDING PROTEIN INTERACTING PROTEIN"/>
    <property type="match status" value="1"/>
</dbReference>
<dbReference type="InterPro" id="IPR009818">
    <property type="entry name" value="PAM2_motif"/>
</dbReference>
<accession>M8C2F1</accession>
<dbReference type="InterPro" id="IPR045117">
    <property type="entry name" value="ATXN2-like"/>
</dbReference>
<dbReference type="GO" id="GO:0034063">
    <property type="term" value="P:stress granule assembly"/>
    <property type="evidence" value="ECO:0007669"/>
    <property type="project" value="TreeGrafter"/>
</dbReference>
<feature type="domain" description="Ataxin 2 SM" evidence="1">
    <location>
        <begin position="20"/>
        <end position="98"/>
    </location>
</feature>
<name>M8C2F1_AEGTA</name>
<dbReference type="AlphaFoldDB" id="M8C2F1"/>
<protein>
    <recommendedName>
        <fullName evidence="1">Ataxin 2 SM domain-containing protein</fullName>
    </recommendedName>
</protein>
<dbReference type="PANTHER" id="PTHR12854">
    <property type="entry name" value="ATAXIN 2-RELATED"/>
    <property type="match status" value="1"/>
</dbReference>
<dbReference type="Pfam" id="PF07145">
    <property type="entry name" value="PAM2"/>
    <property type="match status" value="1"/>
</dbReference>
<dbReference type="GO" id="GO:0010494">
    <property type="term" value="C:cytoplasmic stress granule"/>
    <property type="evidence" value="ECO:0007669"/>
    <property type="project" value="TreeGrafter"/>
</dbReference>
<reference evidence="2" key="1">
    <citation type="submission" date="2015-06" db="UniProtKB">
        <authorList>
            <consortium name="EnsemblPlants"/>
        </authorList>
    </citation>
    <scope>IDENTIFICATION</scope>
</reference>
<evidence type="ECO:0000259" key="1">
    <source>
        <dbReference type="Pfam" id="PF14438"/>
    </source>
</evidence>
<dbReference type="InterPro" id="IPR025852">
    <property type="entry name" value="SM_dom_ATX"/>
</dbReference>